<comment type="caution">
    <text evidence="1">The sequence shown here is derived from an EMBL/GenBank/DDBJ whole genome shotgun (WGS) entry which is preliminary data.</text>
</comment>
<dbReference type="EMBL" id="QRBE01000004">
    <property type="protein sequence ID" value="RDS82357.1"/>
    <property type="molecule type" value="Genomic_DNA"/>
</dbReference>
<proteinExistence type="predicted"/>
<protein>
    <submittedName>
        <fullName evidence="1">Uncharacterized protein</fullName>
    </submittedName>
</protein>
<dbReference type="AlphaFoldDB" id="A0A370X251"/>
<gene>
    <name evidence="1" type="ORF">DWU98_09880</name>
</gene>
<keyword evidence="2" id="KW-1185">Reference proteome</keyword>
<name>A0A370X251_9GAMM</name>
<evidence type="ECO:0000313" key="2">
    <source>
        <dbReference type="Proteomes" id="UP000254258"/>
    </source>
</evidence>
<organism evidence="1 2">
    <name type="scientific">Dyella monticola</name>
    <dbReference type="NCBI Taxonomy" id="1927958"/>
    <lineage>
        <taxon>Bacteria</taxon>
        <taxon>Pseudomonadati</taxon>
        <taxon>Pseudomonadota</taxon>
        <taxon>Gammaproteobacteria</taxon>
        <taxon>Lysobacterales</taxon>
        <taxon>Rhodanobacteraceae</taxon>
        <taxon>Dyella</taxon>
    </lineage>
</organism>
<evidence type="ECO:0000313" key="1">
    <source>
        <dbReference type="EMBL" id="RDS82357.1"/>
    </source>
</evidence>
<accession>A0A370X251</accession>
<dbReference type="Proteomes" id="UP000254258">
    <property type="component" value="Unassembled WGS sequence"/>
</dbReference>
<sequence length="130" mass="14367">MKDYYAKPRWKVIQQGVASGSDGWLKVYASLDPVTDGEAGEDLGVALSDALPVRPFKVLPVLSNNGKYTVERLCTFTFEVKIPDGGINAYLNRLERALGKANGKREQTMAESCRRGIQATRAAFKNSSYY</sequence>
<dbReference type="OrthoDB" id="6504530at2"/>
<reference evidence="1 2" key="1">
    <citation type="submission" date="2018-07" db="EMBL/GenBank/DDBJ databases">
        <title>Dyella monticola sp. nov. and Dyella psychrodurans sp. nov. isolated from monsoon evergreen broad-leaved forest soil of Dinghu Mountain, China.</title>
        <authorList>
            <person name="Gao Z."/>
            <person name="Qiu L."/>
        </authorList>
    </citation>
    <scope>NUCLEOTIDE SEQUENCE [LARGE SCALE GENOMIC DNA]</scope>
    <source>
        <strain evidence="1 2">4G-K06</strain>
    </source>
</reference>